<proteinExistence type="predicted"/>
<reference evidence="2" key="1">
    <citation type="submission" date="2022-01" db="EMBL/GenBank/DDBJ databases">
        <authorList>
            <person name="Lagorce A."/>
        </authorList>
    </citation>
    <scope>NUCLEOTIDE SEQUENCE</scope>
    <source>
        <strain evidence="2">Th15_F1_A12</strain>
    </source>
</reference>
<dbReference type="Proteomes" id="UP001295462">
    <property type="component" value="Unassembled WGS sequence"/>
</dbReference>
<keyword evidence="1" id="KW-1133">Transmembrane helix</keyword>
<accession>A0AAU9QIW5</accession>
<dbReference type="EMBL" id="CAKMUD010000068">
    <property type="protein sequence ID" value="CAH1579708.1"/>
    <property type="molecule type" value="Genomic_DNA"/>
</dbReference>
<protein>
    <recommendedName>
        <fullName evidence="4">DUF3265 domain-containing protein</fullName>
    </recommendedName>
</protein>
<feature type="transmembrane region" description="Helical" evidence="1">
    <location>
        <begin position="12"/>
        <end position="33"/>
    </location>
</feature>
<dbReference type="AlphaFoldDB" id="A0AAU9QIW5"/>
<evidence type="ECO:0000313" key="2">
    <source>
        <dbReference type="EMBL" id="CAH1579708.1"/>
    </source>
</evidence>
<organism evidence="2 3">
    <name type="scientific">Vibrio jasicida</name>
    <dbReference type="NCBI Taxonomy" id="766224"/>
    <lineage>
        <taxon>Bacteria</taxon>
        <taxon>Pseudomonadati</taxon>
        <taxon>Pseudomonadota</taxon>
        <taxon>Gammaproteobacteria</taxon>
        <taxon>Vibrionales</taxon>
        <taxon>Vibrionaceae</taxon>
        <taxon>Vibrio</taxon>
    </lineage>
</organism>
<gene>
    <name evidence="2" type="ORF">THF1A12_160018</name>
</gene>
<keyword evidence="1" id="KW-0812">Transmembrane</keyword>
<sequence>MPNKAFESDSQRVAFFHAFTFFSTWFVEVVVLWRSHFNKTYGYSRAYICRFGF</sequence>
<comment type="caution">
    <text evidence="2">The sequence shown here is derived from an EMBL/GenBank/DDBJ whole genome shotgun (WGS) entry which is preliminary data.</text>
</comment>
<name>A0AAU9QIW5_9VIBR</name>
<keyword evidence="1" id="KW-0472">Membrane</keyword>
<evidence type="ECO:0008006" key="4">
    <source>
        <dbReference type="Google" id="ProtNLM"/>
    </source>
</evidence>
<evidence type="ECO:0000313" key="3">
    <source>
        <dbReference type="Proteomes" id="UP001295462"/>
    </source>
</evidence>
<evidence type="ECO:0000256" key="1">
    <source>
        <dbReference type="SAM" id="Phobius"/>
    </source>
</evidence>